<dbReference type="STRING" id="1797711.A2870_01480"/>
<evidence type="ECO:0000256" key="1">
    <source>
        <dbReference type="ARBA" id="ARBA00005791"/>
    </source>
</evidence>
<reference evidence="7 8" key="1">
    <citation type="journal article" date="2016" name="Nat. Commun.">
        <title>Thousands of microbial genomes shed light on interconnected biogeochemical processes in an aquifer system.</title>
        <authorList>
            <person name="Anantharaman K."/>
            <person name="Brown C.T."/>
            <person name="Hug L.A."/>
            <person name="Sharon I."/>
            <person name="Castelle C.J."/>
            <person name="Probst A.J."/>
            <person name="Thomas B.C."/>
            <person name="Singh A."/>
            <person name="Wilkins M.J."/>
            <person name="Karaoz U."/>
            <person name="Brodie E.L."/>
            <person name="Williams K.H."/>
            <person name="Hubbard S.S."/>
            <person name="Banfield J.F."/>
        </authorList>
    </citation>
    <scope>NUCLEOTIDE SEQUENCE [LARGE SCALE GENOMIC DNA]</scope>
</reference>
<comment type="similarity">
    <text evidence="1">Belongs to the thioredoxin family. DsbA subfamily.</text>
</comment>
<sequence length="187" mass="20066">MLLGRGGSGKSPDVQSANVNLVAGAVHTLGEASASATIVEFGDYQCPACKQADPIVKKFLEDKGSNVYFIYRHFPLTQAHANAMSAARAAEAAGIGGKFWGMHHLLYEKQAEWSSLSNVDAKLVEYASSLGLNIDQFKNDMGDATGDINSDKNLGEKLGVQSTPTFFVNGKMYPGVLSYEKLVELTK</sequence>
<proteinExistence type="inferred from homology"/>
<dbReference type="PANTHER" id="PTHR13887">
    <property type="entry name" value="GLUTATHIONE S-TRANSFERASE KAPPA"/>
    <property type="match status" value="1"/>
</dbReference>
<dbReference type="Pfam" id="PF13462">
    <property type="entry name" value="Thioredoxin_4"/>
    <property type="match status" value="1"/>
</dbReference>
<dbReference type="InterPro" id="IPR036249">
    <property type="entry name" value="Thioredoxin-like_sf"/>
</dbReference>
<keyword evidence="3" id="KW-0560">Oxidoreductase</keyword>
<dbReference type="SUPFAM" id="SSF52833">
    <property type="entry name" value="Thioredoxin-like"/>
    <property type="match status" value="1"/>
</dbReference>
<comment type="caution">
    <text evidence="7">The sequence shown here is derived from an EMBL/GenBank/DDBJ whole genome shotgun (WGS) entry which is preliminary data.</text>
</comment>
<organism evidence="7 8">
    <name type="scientific">Candidatus Curtissbacteria bacterium RIFCSPHIGHO2_01_FULL_41_11</name>
    <dbReference type="NCBI Taxonomy" id="1797711"/>
    <lineage>
        <taxon>Bacteria</taxon>
        <taxon>Candidatus Curtissiibacteriota</taxon>
    </lineage>
</organism>
<dbReference type="GO" id="GO:0016491">
    <property type="term" value="F:oxidoreductase activity"/>
    <property type="evidence" value="ECO:0007669"/>
    <property type="project" value="UniProtKB-KW"/>
</dbReference>
<evidence type="ECO:0000256" key="2">
    <source>
        <dbReference type="ARBA" id="ARBA00022729"/>
    </source>
</evidence>
<dbReference type="AlphaFoldDB" id="A0A1F5G6D8"/>
<accession>A0A1F5G6D8</accession>
<evidence type="ECO:0000313" key="7">
    <source>
        <dbReference type="EMBL" id="OGD87421.1"/>
    </source>
</evidence>
<evidence type="ECO:0000256" key="4">
    <source>
        <dbReference type="ARBA" id="ARBA00023157"/>
    </source>
</evidence>
<keyword evidence="5" id="KW-0676">Redox-active center</keyword>
<evidence type="ECO:0000256" key="3">
    <source>
        <dbReference type="ARBA" id="ARBA00023002"/>
    </source>
</evidence>
<dbReference type="Proteomes" id="UP000179102">
    <property type="component" value="Unassembled WGS sequence"/>
</dbReference>
<feature type="domain" description="Thioredoxin" evidence="6">
    <location>
        <begin position="5"/>
        <end position="187"/>
    </location>
</feature>
<keyword evidence="2" id="KW-0732">Signal</keyword>
<dbReference type="PROSITE" id="PS51352">
    <property type="entry name" value="THIOREDOXIN_2"/>
    <property type="match status" value="1"/>
</dbReference>
<evidence type="ECO:0000313" key="8">
    <source>
        <dbReference type="Proteomes" id="UP000179102"/>
    </source>
</evidence>
<gene>
    <name evidence="7" type="ORF">A2870_01480</name>
</gene>
<dbReference type="PANTHER" id="PTHR13887:SF14">
    <property type="entry name" value="DISULFIDE BOND FORMATION PROTEIN D"/>
    <property type="match status" value="1"/>
</dbReference>
<evidence type="ECO:0000256" key="5">
    <source>
        <dbReference type="ARBA" id="ARBA00023284"/>
    </source>
</evidence>
<dbReference type="Gene3D" id="3.40.30.10">
    <property type="entry name" value="Glutaredoxin"/>
    <property type="match status" value="1"/>
</dbReference>
<dbReference type="InterPro" id="IPR013766">
    <property type="entry name" value="Thioredoxin_domain"/>
</dbReference>
<protein>
    <recommendedName>
        <fullName evidence="6">Thioredoxin domain-containing protein</fullName>
    </recommendedName>
</protein>
<keyword evidence="4" id="KW-1015">Disulfide bond</keyword>
<evidence type="ECO:0000259" key="6">
    <source>
        <dbReference type="PROSITE" id="PS51352"/>
    </source>
</evidence>
<dbReference type="EMBL" id="MFAZ01000014">
    <property type="protein sequence ID" value="OGD87421.1"/>
    <property type="molecule type" value="Genomic_DNA"/>
</dbReference>
<dbReference type="InterPro" id="IPR012336">
    <property type="entry name" value="Thioredoxin-like_fold"/>
</dbReference>
<name>A0A1F5G6D8_9BACT</name>